<feature type="transmembrane region" description="Helical" evidence="2">
    <location>
        <begin position="367"/>
        <end position="387"/>
    </location>
</feature>
<feature type="transmembrane region" description="Helical" evidence="2">
    <location>
        <begin position="191"/>
        <end position="212"/>
    </location>
</feature>
<sequence>MKTSLRQSMAWLHTWCGLWLGWLLFAVFLTGSLGVFHAAVTRWMQPERLMVAAGAVDNERALAHAQHYLERHAPQSAHWEIAFPASDDAAMHLHWDGQASGGDGQAREVRLDPITGTVLPPARDTLGGQHFVLFHYALHAGMTGVWIIAAATMVMLVAMVSGIVTHKRFFKDFFTFRPGKGQRSWLDAHNALGVLTLPFLLMIAYTGLVIWWPDTMPAGIRTYYEGSEAKLFRALGQAGWLEPKALPPAGAPAALVALPTLLADARERLAAGAGADSADSADSAIRSVAVTRPGTSTASVAIAGPYRYDGLAFAAQRELHYDGVSGAYLSTKAEDEMVGTGGAAPLVAGSVMRTLHMARFGGYAVKWLYFACGLAGAAMMATGLLLFSAKRGNRKAQEFGAASARVYGAIDRLNVAAIGGLAIACAGYLWGNRLLPVALPERHEWEIAVFFAMWLAAAAHALASPPASAWPRQLALAGLLCLALPLLNALTTGWHVLRYLAHGDGQSAGLELGALALGALLLWAAARVRRGGRGGRQTMPRSPAKRGRAVAALGDA</sequence>
<keyword evidence="4" id="KW-1185">Reference proteome</keyword>
<feature type="region of interest" description="Disordered" evidence="1">
    <location>
        <begin position="532"/>
        <end position="556"/>
    </location>
</feature>
<dbReference type="EMBL" id="CP010537">
    <property type="protein sequence ID" value="AJG23741.1"/>
    <property type="molecule type" value="Genomic_DNA"/>
</dbReference>
<dbReference type="PANTHER" id="PTHR34219:SF4">
    <property type="entry name" value="PEPSY DOMAIN-CONTAINING PROTEIN"/>
    <property type="match status" value="1"/>
</dbReference>
<feature type="transmembrane region" description="Helical" evidence="2">
    <location>
        <begin position="413"/>
        <end position="431"/>
    </location>
</feature>
<keyword evidence="2" id="KW-0812">Transmembrane</keyword>
<protein>
    <submittedName>
        <fullName evidence="3">Iron-regulated membrane protein</fullName>
    </submittedName>
</protein>
<reference evidence="3 4" key="1">
    <citation type="journal article" date="2015" name="Genome Announc.">
        <title>Complete Genome Sequence of Cupriavidus basilensis 4G11, Isolated from the Oak Ridge Field Research Center Site.</title>
        <authorList>
            <person name="Ray J."/>
            <person name="Waters R.J."/>
            <person name="Skerker J.M."/>
            <person name="Kuehl J.V."/>
            <person name="Price M.N."/>
            <person name="Huang J."/>
            <person name="Chakraborty R."/>
            <person name="Arkin A.P."/>
            <person name="Deutschbauer A."/>
        </authorList>
    </citation>
    <scope>NUCLEOTIDE SEQUENCE [LARGE SCALE GENOMIC DNA]</scope>
    <source>
        <strain evidence="3">4G11</strain>
    </source>
</reference>
<name>A0A0C4YSW5_9BURK</name>
<feature type="transmembrane region" description="Helical" evidence="2">
    <location>
        <begin position="443"/>
        <end position="462"/>
    </location>
</feature>
<feature type="transmembrane region" description="Helical" evidence="2">
    <location>
        <begin position="508"/>
        <end position="526"/>
    </location>
</feature>
<dbReference type="InterPro" id="IPR005625">
    <property type="entry name" value="PepSY-ass_TM"/>
</dbReference>
<feature type="transmembrane region" description="Helical" evidence="2">
    <location>
        <begin position="145"/>
        <end position="170"/>
    </location>
</feature>
<evidence type="ECO:0000313" key="3">
    <source>
        <dbReference type="EMBL" id="AJG23741.1"/>
    </source>
</evidence>
<evidence type="ECO:0000256" key="2">
    <source>
        <dbReference type="SAM" id="Phobius"/>
    </source>
</evidence>
<dbReference type="Pfam" id="PF03929">
    <property type="entry name" value="PepSY_TM"/>
    <property type="match status" value="1"/>
</dbReference>
<keyword evidence="2" id="KW-1133">Transmembrane helix</keyword>
<dbReference type="PANTHER" id="PTHR34219">
    <property type="entry name" value="IRON-REGULATED INNER MEMBRANE PROTEIN-RELATED"/>
    <property type="match status" value="1"/>
</dbReference>
<evidence type="ECO:0000256" key="1">
    <source>
        <dbReference type="SAM" id="MobiDB-lite"/>
    </source>
</evidence>
<keyword evidence="2" id="KW-0472">Membrane</keyword>
<accession>A0A0C4YSW5</accession>
<feature type="transmembrane region" description="Helical" evidence="2">
    <location>
        <begin position="474"/>
        <end position="496"/>
    </location>
</feature>
<organism evidence="3 4">
    <name type="scientific">Cupriavidus basilensis</name>
    <dbReference type="NCBI Taxonomy" id="68895"/>
    <lineage>
        <taxon>Bacteria</taxon>
        <taxon>Pseudomonadati</taxon>
        <taxon>Pseudomonadota</taxon>
        <taxon>Betaproteobacteria</taxon>
        <taxon>Burkholderiales</taxon>
        <taxon>Burkholderiaceae</taxon>
        <taxon>Cupriavidus</taxon>
    </lineage>
</organism>
<dbReference type="RefSeq" id="WP_052495097.1">
    <property type="nucleotide sequence ID" value="NZ_CP010537.1"/>
</dbReference>
<gene>
    <name evidence="3" type="ORF">RR42_s2159</name>
</gene>
<dbReference type="AlphaFoldDB" id="A0A0C4YSW5"/>
<dbReference type="KEGG" id="cbw:RR42_s2159"/>
<proteinExistence type="predicted"/>
<feature type="transmembrane region" description="Helical" evidence="2">
    <location>
        <begin position="12"/>
        <end position="40"/>
    </location>
</feature>
<evidence type="ECO:0000313" key="4">
    <source>
        <dbReference type="Proteomes" id="UP000031843"/>
    </source>
</evidence>
<dbReference type="STRING" id="68895.RR42_s2159"/>
<dbReference type="Proteomes" id="UP000031843">
    <property type="component" value="Chromosome secondary"/>
</dbReference>